<feature type="domain" description="Dynein heavy chain ATP-binding dynein motor region" evidence="17">
    <location>
        <begin position="3592"/>
        <end position="3743"/>
    </location>
</feature>
<dbReference type="InterPro" id="IPR042228">
    <property type="entry name" value="Dynein_linker_3"/>
</dbReference>
<evidence type="ECO:0000256" key="10">
    <source>
        <dbReference type="ARBA" id="ARBA00023212"/>
    </source>
</evidence>
<dbReference type="Pfam" id="PF12777">
    <property type="entry name" value="MT"/>
    <property type="match status" value="1"/>
</dbReference>
<dbReference type="InterPro" id="IPR024743">
    <property type="entry name" value="Dynein_HC_stalk"/>
</dbReference>
<dbReference type="InterPro" id="IPR035699">
    <property type="entry name" value="AAA_6"/>
</dbReference>
<dbReference type="InterPro" id="IPR042219">
    <property type="entry name" value="AAA_lid_11_sf"/>
</dbReference>
<dbReference type="InterPro" id="IPR013602">
    <property type="entry name" value="Dynein_heavy_linker"/>
</dbReference>
<dbReference type="Gene3D" id="1.10.8.720">
    <property type="entry name" value="Region D6 of dynein motor"/>
    <property type="match status" value="1"/>
</dbReference>
<evidence type="ECO:0000259" key="16">
    <source>
        <dbReference type="Pfam" id="PF12780"/>
    </source>
</evidence>
<keyword evidence="4" id="KW-0493">Microtubule</keyword>
<feature type="domain" description="Dynein heavy chain AAA 5 extension" evidence="18">
    <location>
        <begin position="2184"/>
        <end position="2286"/>
    </location>
</feature>
<evidence type="ECO:0000259" key="19">
    <source>
        <dbReference type="Pfam" id="PF18199"/>
    </source>
</evidence>
<dbReference type="GO" id="GO:0036156">
    <property type="term" value="C:inner dynein arm"/>
    <property type="evidence" value="ECO:0007669"/>
    <property type="project" value="TreeGrafter"/>
</dbReference>
<dbReference type="InterPro" id="IPR041228">
    <property type="entry name" value="Dynein_C"/>
</dbReference>
<feature type="domain" description="Dynein heavy chain C-terminal" evidence="19">
    <location>
        <begin position="4441"/>
        <end position="4620"/>
    </location>
</feature>
<feature type="region of interest" description="Disordered" evidence="12">
    <location>
        <begin position="127"/>
        <end position="147"/>
    </location>
</feature>
<feature type="coiled-coil region" evidence="11">
    <location>
        <begin position="3751"/>
        <end position="3778"/>
    </location>
</feature>
<feature type="region of interest" description="Disordered" evidence="12">
    <location>
        <begin position="2662"/>
        <end position="2748"/>
    </location>
</feature>
<dbReference type="GO" id="GO:0008569">
    <property type="term" value="F:minus-end-directed microtubule motor activity"/>
    <property type="evidence" value="ECO:0007669"/>
    <property type="project" value="TreeGrafter"/>
</dbReference>
<feature type="compositionally biased region" description="Low complexity" evidence="12">
    <location>
        <begin position="2662"/>
        <end position="2676"/>
    </location>
</feature>
<proteinExistence type="inferred from homology"/>
<dbReference type="GO" id="GO:0005524">
    <property type="term" value="F:ATP binding"/>
    <property type="evidence" value="ECO:0007669"/>
    <property type="project" value="UniProtKB-KW"/>
</dbReference>
<evidence type="ECO:0000256" key="7">
    <source>
        <dbReference type="ARBA" id="ARBA00023017"/>
    </source>
</evidence>
<protein>
    <submittedName>
        <fullName evidence="20">Si:dkey-11m19.5</fullName>
    </submittedName>
</protein>
<dbReference type="Gene3D" id="1.20.920.20">
    <property type="match status" value="1"/>
</dbReference>
<feature type="region of interest" description="Disordered" evidence="12">
    <location>
        <begin position="1"/>
        <end position="30"/>
    </location>
</feature>
<dbReference type="GO" id="GO:0005874">
    <property type="term" value="C:microtubule"/>
    <property type="evidence" value="ECO:0007669"/>
    <property type="project" value="UniProtKB-KW"/>
</dbReference>
<evidence type="ECO:0000256" key="8">
    <source>
        <dbReference type="ARBA" id="ARBA00023054"/>
    </source>
</evidence>
<evidence type="ECO:0000256" key="11">
    <source>
        <dbReference type="SAM" id="Coils"/>
    </source>
</evidence>
<feature type="coiled-coil region" evidence="11">
    <location>
        <begin position="3164"/>
        <end position="3233"/>
    </location>
</feature>
<dbReference type="GO" id="GO:0030317">
    <property type="term" value="P:flagellated sperm motility"/>
    <property type="evidence" value="ECO:0007669"/>
    <property type="project" value="TreeGrafter"/>
</dbReference>
<feature type="compositionally biased region" description="Low complexity" evidence="12">
    <location>
        <begin position="2725"/>
        <end position="2741"/>
    </location>
</feature>
<dbReference type="SUPFAM" id="SSF52540">
    <property type="entry name" value="P-loop containing nucleoside triphosphate hydrolases"/>
    <property type="match status" value="3"/>
</dbReference>
<dbReference type="InterPro" id="IPR043157">
    <property type="entry name" value="Dynein_AAA1S"/>
</dbReference>
<keyword evidence="3" id="KW-0963">Cytoplasm</keyword>
<dbReference type="GO" id="GO:0045505">
    <property type="term" value="F:dynein intermediate chain binding"/>
    <property type="evidence" value="ECO:0007669"/>
    <property type="project" value="InterPro"/>
</dbReference>
<dbReference type="GO" id="GO:0036126">
    <property type="term" value="C:sperm flagellum"/>
    <property type="evidence" value="ECO:0007669"/>
    <property type="project" value="TreeGrafter"/>
</dbReference>
<dbReference type="PANTHER" id="PTHR10676">
    <property type="entry name" value="DYNEIN HEAVY CHAIN FAMILY PROTEIN"/>
    <property type="match status" value="1"/>
</dbReference>
<dbReference type="Gene3D" id="3.20.180.20">
    <property type="entry name" value="Dynein heavy chain, N-terminal domain 2"/>
    <property type="match status" value="1"/>
</dbReference>
<dbReference type="GO" id="GO:0051959">
    <property type="term" value="F:dynein light intermediate chain binding"/>
    <property type="evidence" value="ECO:0007669"/>
    <property type="project" value="InterPro"/>
</dbReference>
<evidence type="ECO:0000256" key="1">
    <source>
        <dbReference type="ARBA" id="ARBA00004245"/>
    </source>
</evidence>
<keyword evidence="8 11" id="KW-0175">Coiled coil</keyword>
<feature type="compositionally biased region" description="Basic and acidic residues" evidence="12">
    <location>
        <begin position="2680"/>
        <end position="2705"/>
    </location>
</feature>
<dbReference type="Pfam" id="PF12775">
    <property type="entry name" value="AAA_7"/>
    <property type="match status" value="1"/>
</dbReference>
<evidence type="ECO:0000256" key="3">
    <source>
        <dbReference type="ARBA" id="ARBA00022490"/>
    </source>
</evidence>
<dbReference type="InterPro" id="IPR024317">
    <property type="entry name" value="Dynein_heavy_chain_D4_dom"/>
</dbReference>
<keyword evidence="6" id="KW-0067">ATP-binding</keyword>
<evidence type="ECO:0000256" key="12">
    <source>
        <dbReference type="SAM" id="MobiDB-lite"/>
    </source>
</evidence>
<organism evidence="20 21">
    <name type="scientific">Astyanax mexicanus</name>
    <name type="common">Blind cave fish</name>
    <name type="synonym">Astyanax fasciatus mexicanus</name>
    <dbReference type="NCBI Taxonomy" id="7994"/>
    <lineage>
        <taxon>Eukaryota</taxon>
        <taxon>Metazoa</taxon>
        <taxon>Chordata</taxon>
        <taxon>Craniata</taxon>
        <taxon>Vertebrata</taxon>
        <taxon>Euteleostomi</taxon>
        <taxon>Actinopterygii</taxon>
        <taxon>Neopterygii</taxon>
        <taxon>Teleostei</taxon>
        <taxon>Ostariophysi</taxon>
        <taxon>Characiformes</taxon>
        <taxon>Characoidei</taxon>
        <taxon>Acestrorhamphidae</taxon>
        <taxon>Acestrorhamphinae</taxon>
        <taxon>Astyanax</taxon>
    </lineage>
</organism>
<feature type="domain" description="Dynein heavy chain hydrolytic ATP-binding dynein motor region" evidence="14">
    <location>
        <begin position="1664"/>
        <end position="1746"/>
    </location>
</feature>
<feature type="domain" description="Dynein heavy chain hydrolytic ATP-binding dynein motor region" evidence="14">
    <location>
        <begin position="1516"/>
        <end position="1636"/>
    </location>
</feature>
<gene>
    <name evidence="20" type="primary">LOC103029765</name>
</gene>
<comment type="similarity">
    <text evidence="2">Belongs to the dynein heavy chain family.</text>
</comment>
<dbReference type="InterPro" id="IPR042222">
    <property type="entry name" value="Dynein_2_N"/>
</dbReference>
<evidence type="ECO:0000256" key="5">
    <source>
        <dbReference type="ARBA" id="ARBA00022741"/>
    </source>
</evidence>
<keyword evidence="9" id="KW-0505">Motor protein</keyword>
<dbReference type="Pfam" id="PF18199">
    <property type="entry name" value="Dynein_C"/>
    <property type="match status" value="1"/>
</dbReference>
<sequence length="4630" mass="519618">MPAGRADASVKARTPASARTESLRTSSVRTGSVRGQFWERSSLVGSAGSDSALPALSPVLLAEPPPGWALGRPRVSQSADLSVLELPLLVAKVGPQVAAGESVWSEGPGLVAAALGADIPLRAAKPPQLVSTGSAEQDVPVQKHMETDGTRIKPERRTKRGPLSGVEVFEMLVKKRNSDELQFFYLKSAEDGPYRPYDLQVVPRSKAGSDHHVFSAAAALQVQGGRSAELVTPAEWYREAVLWSALREIPFFRLFLLQKAFTRWRRGVCRVVFGHRRKLLESRLLMAVPQFREALLHFSRLLEELKSVQWLPKDKSRTFTLQEFQTSLLNITQESQSSLLRFLQYRSLILTTVQESCYKAQQELQCQEEHSQVRQPRQPLHQQPALTLRLDTELTRAQHALHRLGNITALIDHMTIQSLTTITQQETTSFLTKLLQRDPARQGGLFQAKLVLGEDGQITVVPPVHSFQQVLSEALLSVRDSILQVFDFSSAEDSSIASLLLTNQHPSSSTDLPSNMIRPISRASRDRGSTHACPDSLSSLKKLRGPSASDLLLPTLPSLRAEGKQVQGQCQPLSREQLECHLQLHAGTQEIHTRQTSTITQEAVQEVQQWCERCSWLMDALQFAKQWSTASAESMRGWPAPQYRQLIQQAQHWRERVGTMPAGFTTTNHLLTITSSHIQQQLGSVLTSIWQDAVTALCDELQQRSENLTSDLSQAVQRLESQPSTFRDFTRHAGMVNLYRERSADLKQQLDSLYCLQEITTQLPHSDMTPGDHPSIEQTLNLWNQFVLLLEQAADTVTKQLPTLMTTLDSTFSSLTTELQDLVHRATTGPYTDPTQSAGPITAELRVMCTQLNVIEAQLDELSSASQTLTGNPLDLISVRKAKQAVEVRKEMWDLISASTAQIQRWRPQQFSKFIVARAQEKVSKWLQQAASFSSVIPAQDLVLLEAKQNLDQFSQQLSVLAQLSSPTLKPTHWRNICAELDLLYSPELNFTVADLLSTELLKHEGEIRKICKEAAAQLEQAFRSIQQSWERREFQLKRFIFTVWRSEDPQLAETPQKKTTSDSNFTHNAPQLHTCDSRTFTITGLDMLLYHAEDSIMTLSCMLRSRYALQFRTEVELWLQVLQELEELLDICERYQQKWIFLSKIFNQTSERTPKQLMEKFSLVDKTFREIIQITLSDPHVLNFVRLWKTTETCGQFQGQNLRILFTEGLTVLEEVCSELMDLVDSVRGEFPRLQFLSDGEVMKILSLHPTPLSLLPLVRKCFRGVQGLEVTNSSGNDLMSQTDSNEYVLSRPAMRVQGVYGALQEHLPFLCPLEPAVDPLIWLGLLENRLYETVKQLMHRCIFARQCQKKLEQNGVPSPEASELPAFWQQASEYPVQCCLVAEEVLWCSEVEKAFQDPDQSIRKSLKSRNAAKLKSLCQAMQAIFANLCDGTLATKHALTALRALILLTMKHYQQIDGLAEVKGSLESSFKWQRTMTYRHSATDNWNQSGLSQEDLCCTEHSVYVNILGMQLPYGYEYIGPENWMAVNTSSTERAFLVILFALSSYRCAYISGPSMSGKKETLLQLGWALGRQVVTLRICASTSLPLVCQMLIGALQTGAWLVLDSVESMDQGSLSVLGQHLIDLHQHLSIAPKQQKVQELQDLNDLALPERKPWCQKTAEMECQVPFAGSNISVKPSFGCVLISSNGYSAEIPENLRVVTRPVSLMHPDYSIITEVLLVSLGFSEAASLSRRLVSLFSLAKDLFCLPDYVCRDQTSWLVLLKRVIHASGLYLYNYFEKNKVGRFVQHVQDGQRSDDDPALRCQGSDKIPQGSEDRCSGHYQCFGRDSVVNAVREEQYVVRAVAVVVLPAITEPSRASQFKDIFEEIFPTGRSFTILQKYVKEREQDVLRNAVSEELQETGLWPDSPMLDSALTLYETLELSKVVMLLGPAGSGKTTLYQALAGALRRLAEKSSKSELDEEDDLADKTKSKVPSGSRWYSINTVVLFPNALPHEELFGRCYRHPGCWCDGAITKVIRTSGERDSLVNDLSRAKDRKAKKPNVQWLVLDGEPSDHPGWFYSLRTLGDLRDPCLCLLSSEKVQPSQELKIIIENTSLRDAAPSTLAQCSLVHVSGQDLWKSIWKNELDTLYQDDALDRNTLKMWKSAADDLFSRTLTFIKHHSLTTVLSGEGDEGSGIIDGLREITSFINILHALLEEFDEGCGLKSSTKSTQKGDFCHDPIFTQLQARNLFVIAYVWGFGGHLHPRHWPKFDLLAREALFESRYKIEVSAEDTVFDHFFNLRNREMDDATSLASFTRNPQHSYTPVPQYEKHAYLLDRVLDAGRPALLVGESASGKTSLCRFLSQRRTSLNFSISPPLQAANLRYILERVARHQAGLHPAGTIAQHPPLLLFVDDLHEAPSDNNGKSSMVLEMLRQCISQGGVWMSHGYHFRSFSSGALNYLAAHSTFGIDGRNPSTISPRFSRFFTLFVLPDVTPEVLFSVHSSQLLPWLRRFPSMPAVSDLARCIVSATFDVYAAVREHLYDSTDAHSPYTWFSLHDLQKVFQGMCLWYPMNSAGNLLTRKSSISSWTLPAFTQADLRPAATVLNIAQLWMHECLRTFGDRLSSDEEIQNLVSVLTQVSEKRYGRRLVEIESQTSKADKSDSTGQLKDINEDHQNQLFQQSQLSQPSQQSQWSTETRNIEESVASKESSIEEVKKCHLESSGEQRASNSRSSKIDSEEDDPSVGSSSKQSKSETSGCSIADDQPKSVLNESAPQDFTLSKSALSESALNLMDNSSSDEAKPLDSDSKLNQCDLPTCEDHSQDQDHSRLLIKLLLEMGSTIGSAVYSPDFRKPVDWIAQKQQHSYQERDLDMLIQQLNQIVNQKQETHFAIYPKRVHHLVRILRALLLPGGHGVLLAAGRKTGRKTTVRLAARLAGHRLIEIHHGNEAKLSEILRETKSQTGVNGGPAVVLVHEDVSQAVRDKLMVVMANKAVVPDVPEDVYLDEFIKDVMLNITAMKNSSKPGKSGQIFKRRFKNRRRNLHIFLLLSFNEGQPGPSPVAVPHMTRLFSLCSCVDVYQPWSSVILTQIASQHLQQHLQNLPSDIHAGEGVVYSLAEVMAGVHLSALHCASTSLNVQPFGPKNYFELMRHFHHLYAHLTEQGRVPTTRLGSVLARVRGVTESAQKLREELLTLQTRYDQTQEVVKQLQESADAERVQCEEVSRRRLLAEAKLWDLEEQLEQVEQQIRRSMSEAGPLYQAALNALRSLNQSDLEEVRSYRQPPAGVVTLMNAVCMLFHQPCSWENSKLLLGQSEFIQELEFFDRSSLSNEVFDKLGEVVRSAELQPESVRAVSRACESVSCWLQAVYQCAVVQRLMVPLEAQKSRLWKSAAERRARLREARMQEEAAQDQLEVTERQQRMVRTSLDQLAEQIREVQAREKEAVAAVHQISYYTQKWSSLQQETEMNNRTIPGDALLLAAAIVYLGPFGPDARLDLLEKWHRMCLTGGRNAGPDHPPGSLPDGAQCGSAQNPGFVPVPVGAELYRVLARAVGVDDDDGLSKEDSSRLVLELLRWGNRVPWAQNWTLLAGPRQREELCSPMVLLPGDEDEYELVVSADDPEFLKKLRHGAETGVRVLITDTECADPSEEFLQLLDRYSSNAEHSETSPRSGFHLVLSSSLPVLVLLEEIHPSVLEKIKVIDLSLSTSETQETILTNILQSECPDVWTRHCQLKTDQQALQKQLHLQEASLMEYIFKTPTPLLQDSSPGFDPWVSKCLDSLQKLRAENEELSNDINQHRSVISQFHCVATLITRIYTSLQDVGRLSPFYCFPLDRFLLVLRDALAQMSRLGGNYSGEEITEMSHRIVAHYLAHYRPCLSQCHAEVLKLQVSTTFFTHSEGHATEMERTAFLLGIGHAVSPEPTPSLDNPEPELPSWVPEHVRADVRLLEKMSPFRGLCASLRNSSRQWQQYLRFPSSTVVGPVPCETHSHLTVLQRAILWRTFFPQCLATVANDLTTCQQGEPWSSAVGSGSHTGSLKQLLQFLSRNKGPVIITLPDQSTAECRGVHPLYWITELAHVQEKHGNRQVKVKVITFGSESQRGAVLSELDHAVRTGHWLVLNNCHLLDHWDDGVVARLRRLMSSRSEDPETSEQDGPAGGRAVDKVHPRFRLWFITKGSAAFSVPAVVRVCALHLVCDSDQDLRDELCSSLRRVLHRTFTNSSSGLSMTAAEPRIRCAILHSVLLQRQQLAQRAHGHLYHWTQEDLLALGDAQVHMTELCSDPTGAIEYIAANLIYGGHVSDWSDLEEVKAVCRLCLQPSPPTQGIGPHTLSESVTAAYFGEEDLMKVLERRVHSVLSSTGTSVLGFSAAVMAEMVKVKSLRLQALLLKSLHGSGGVSGPGISSHLQSLQDCRKSQDRLQALWNKLSCSEEGGGTGFGSIPAGPLSRFLRTELEQLMEQVSQYLSSSSYPTPSTVWALETRAELLRAYQWEESSGKHHVYCLSAFSNARGFLAALLRENARLRQQELSSISLHFQVLDPAASVPSSGICISGLELRGALWDTRLGVLQDSLSPNPCPLPLLWVRTLEQDLLKTSRPQVVFNCPLYLDVQDPGDDWSLTEEHIITHVPLRTRLDPVLWTLRRVRLVSTLSVNRFQY</sequence>
<keyword evidence="10" id="KW-0206">Cytoskeleton</keyword>
<dbReference type="Gene3D" id="1.20.140.100">
    <property type="entry name" value="Dynein heavy chain, N-terminal domain 2"/>
    <property type="match status" value="1"/>
</dbReference>
<evidence type="ECO:0000313" key="20">
    <source>
        <dbReference type="Ensembl" id="ENSAMXP00005016416.1"/>
    </source>
</evidence>
<dbReference type="FunFam" id="1.20.140.100:FF:000008">
    <property type="entry name" value="Dynein heavy chain domain 1"/>
    <property type="match status" value="1"/>
</dbReference>
<name>A0A8B9HXF4_ASTMX</name>
<dbReference type="Gene3D" id="3.40.50.300">
    <property type="entry name" value="P-loop containing nucleotide triphosphate hydrolases"/>
    <property type="match status" value="6"/>
</dbReference>
<dbReference type="Pfam" id="PF12774">
    <property type="entry name" value="AAA_6"/>
    <property type="match status" value="3"/>
</dbReference>
<evidence type="ECO:0000313" key="21">
    <source>
        <dbReference type="Proteomes" id="UP000694621"/>
    </source>
</evidence>
<evidence type="ECO:0000256" key="4">
    <source>
        <dbReference type="ARBA" id="ARBA00022701"/>
    </source>
</evidence>
<dbReference type="Gene3D" id="1.10.8.710">
    <property type="match status" value="1"/>
</dbReference>
<evidence type="ECO:0000259" key="13">
    <source>
        <dbReference type="Pfam" id="PF08393"/>
    </source>
</evidence>
<feature type="compositionally biased region" description="Polar residues" evidence="12">
    <location>
        <begin position="17"/>
        <end position="30"/>
    </location>
</feature>
<feature type="domain" description="Dynein heavy chain AAA module D4" evidence="16">
    <location>
        <begin position="2875"/>
        <end position="3135"/>
    </location>
</feature>
<dbReference type="InterPro" id="IPR026983">
    <property type="entry name" value="DHC"/>
</dbReference>
<evidence type="ECO:0000256" key="6">
    <source>
        <dbReference type="ARBA" id="ARBA00022840"/>
    </source>
</evidence>
<dbReference type="InterPro" id="IPR027417">
    <property type="entry name" value="P-loop_NTPase"/>
</dbReference>
<dbReference type="Pfam" id="PF17852">
    <property type="entry name" value="Dynein_AAA_lid"/>
    <property type="match status" value="1"/>
</dbReference>
<dbReference type="Gene3D" id="1.20.58.1120">
    <property type="match status" value="1"/>
</dbReference>
<keyword evidence="7" id="KW-0243">Dynein</keyword>
<evidence type="ECO:0000256" key="2">
    <source>
        <dbReference type="ARBA" id="ARBA00008887"/>
    </source>
</evidence>
<dbReference type="PANTHER" id="PTHR10676:SF359">
    <property type="entry name" value="DYNEIN HEAVY CHAIN DOMAIN-CONTAINING PROTEIN 1"/>
    <property type="match status" value="1"/>
</dbReference>
<dbReference type="Gene3D" id="1.10.287.2620">
    <property type="match status" value="1"/>
</dbReference>
<comment type="subcellular location">
    <subcellularLocation>
        <location evidence="1">Cytoplasm</location>
        <location evidence="1">Cytoskeleton</location>
    </subcellularLocation>
</comment>
<dbReference type="InterPro" id="IPR041466">
    <property type="entry name" value="Dynein_AAA5_ext"/>
</dbReference>
<dbReference type="OrthoDB" id="5986589at2759"/>
<evidence type="ECO:0000259" key="14">
    <source>
        <dbReference type="Pfam" id="PF12774"/>
    </source>
</evidence>
<feature type="domain" description="Dynein heavy chain hydrolytic ATP-binding dynein motor region" evidence="14">
    <location>
        <begin position="1835"/>
        <end position="1938"/>
    </location>
</feature>
<dbReference type="Pfam" id="PF12780">
    <property type="entry name" value="AAA_8"/>
    <property type="match status" value="1"/>
</dbReference>
<feature type="domain" description="Dynein heavy chain coiled coil stalk" evidence="15">
    <location>
        <begin position="3185"/>
        <end position="3481"/>
    </location>
</feature>
<reference evidence="20" key="1">
    <citation type="submission" date="2025-08" db="UniProtKB">
        <authorList>
            <consortium name="Ensembl"/>
        </authorList>
    </citation>
    <scope>IDENTIFICATION</scope>
</reference>
<evidence type="ECO:0000259" key="15">
    <source>
        <dbReference type="Pfam" id="PF12777"/>
    </source>
</evidence>
<dbReference type="Pfam" id="PF12781">
    <property type="entry name" value="AAA_9"/>
    <property type="match status" value="1"/>
</dbReference>
<dbReference type="InterPro" id="IPR035706">
    <property type="entry name" value="AAA_9"/>
</dbReference>
<dbReference type="Pfam" id="PF08393">
    <property type="entry name" value="DHC_N2"/>
    <property type="match status" value="1"/>
</dbReference>
<evidence type="ECO:0000259" key="17">
    <source>
        <dbReference type="Pfam" id="PF12781"/>
    </source>
</evidence>
<evidence type="ECO:0000256" key="9">
    <source>
        <dbReference type="ARBA" id="ARBA00023175"/>
    </source>
</evidence>
<dbReference type="Proteomes" id="UP000694621">
    <property type="component" value="Unplaced"/>
</dbReference>
<dbReference type="Gene3D" id="1.20.920.30">
    <property type="match status" value="1"/>
</dbReference>
<dbReference type="Gene3D" id="3.10.490.20">
    <property type="match status" value="1"/>
</dbReference>
<feature type="domain" description="Dynein heavy chain linker" evidence="13">
    <location>
        <begin position="881"/>
        <end position="1343"/>
    </location>
</feature>
<dbReference type="InterPro" id="IPR043160">
    <property type="entry name" value="Dynein_C_barrel"/>
</dbReference>
<accession>A0A8B9HXF4</accession>
<evidence type="ECO:0000259" key="18">
    <source>
        <dbReference type="Pfam" id="PF17852"/>
    </source>
</evidence>
<keyword evidence="5" id="KW-0547">Nucleotide-binding</keyword>
<feature type="coiled-coil region" evidence="11">
    <location>
        <begin position="3370"/>
        <end position="3425"/>
    </location>
</feature>
<dbReference type="Ensembl" id="ENSAMXT00005018110.1">
    <property type="protein sequence ID" value="ENSAMXP00005016416.1"/>
    <property type="gene ID" value="ENSAMXG00005008555.1"/>
</dbReference>